<evidence type="ECO:0000313" key="1">
    <source>
        <dbReference type="EMBL" id="OGM97583.1"/>
    </source>
</evidence>
<accession>A0A1F8E9T5</accession>
<dbReference type="EMBL" id="MGJA01000011">
    <property type="protein sequence ID" value="OGM97583.1"/>
    <property type="molecule type" value="Genomic_DNA"/>
</dbReference>
<name>A0A1F8E9T5_9BACT</name>
<proteinExistence type="predicted"/>
<sequence>MSQSASVHSVVTTIRVVVDLLNDSVLSPDADTRPRVGGRRRTDPDDLHRVCVVVRVAVSVKVIPLHVVGGPALGDVSDAVPIQLGVTSAILVGQPIVRPFHHQAVVGIVRRHAPVLAVQLPVGAVVSAVEDPGLIVVTELIVADGQHLAGARRDHTILDLEAVLSRHGRRREKGHTDQNQQREDSLHDRFLLKKSFGIA</sequence>
<gene>
    <name evidence="1" type="ORF">A2735_01665</name>
</gene>
<comment type="caution">
    <text evidence="1">The sequence shown here is derived from an EMBL/GenBank/DDBJ whole genome shotgun (WGS) entry which is preliminary data.</text>
</comment>
<evidence type="ECO:0000313" key="2">
    <source>
        <dbReference type="Proteomes" id="UP000178520"/>
    </source>
</evidence>
<dbReference type="AlphaFoldDB" id="A0A1F8E9T5"/>
<protein>
    <submittedName>
        <fullName evidence="1">Uncharacterized protein</fullName>
    </submittedName>
</protein>
<reference evidence="1 2" key="1">
    <citation type="journal article" date="2016" name="Nat. Commun.">
        <title>Thousands of microbial genomes shed light on interconnected biogeochemical processes in an aquifer system.</title>
        <authorList>
            <person name="Anantharaman K."/>
            <person name="Brown C.T."/>
            <person name="Hug L.A."/>
            <person name="Sharon I."/>
            <person name="Castelle C.J."/>
            <person name="Probst A.J."/>
            <person name="Thomas B.C."/>
            <person name="Singh A."/>
            <person name="Wilkins M.J."/>
            <person name="Karaoz U."/>
            <person name="Brodie E.L."/>
            <person name="Williams K.H."/>
            <person name="Hubbard S.S."/>
            <person name="Banfield J.F."/>
        </authorList>
    </citation>
    <scope>NUCLEOTIDE SEQUENCE [LARGE SCALE GENOMIC DNA]</scope>
</reference>
<organism evidence="1 2">
    <name type="scientific">Candidatus Yanofskybacteria bacterium RIFCSPHIGHO2_01_FULL_41_21</name>
    <dbReference type="NCBI Taxonomy" id="1802660"/>
    <lineage>
        <taxon>Bacteria</taxon>
        <taxon>Candidatus Yanofskyibacteriota</taxon>
    </lineage>
</organism>
<dbReference type="Proteomes" id="UP000178520">
    <property type="component" value="Unassembled WGS sequence"/>
</dbReference>